<accession>A0A455SRN0</accession>
<dbReference type="SUPFAM" id="SSF55785">
    <property type="entry name" value="PYP-like sensor domain (PAS domain)"/>
    <property type="match status" value="4"/>
</dbReference>
<evidence type="ECO:0000259" key="3">
    <source>
        <dbReference type="PROSITE" id="PS50112"/>
    </source>
</evidence>
<dbReference type="InterPro" id="IPR052155">
    <property type="entry name" value="Biofilm_reg_signaling"/>
</dbReference>
<feature type="domain" description="PAC" evidence="4">
    <location>
        <begin position="217"/>
        <end position="271"/>
    </location>
</feature>
<evidence type="ECO:0000256" key="1">
    <source>
        <dbReference type="SAM" id="Coils"/>
    </source>
</evidence>
<evidence type="ECO:0000259" key="4">
    <source>
        <dbReference type="PROSITE" id="PS50113"/>
    </source>
</evidence>
<keyword evidence="1" id="KW-0175">Coiled coil</keyword>
<sequence>MADKAVSSNTSTTEKMDSMNGVGTSSRSLDADNLIKNAPDPVFVSDLEGKILQANDAVYELLGFRTDEVLEQSLSRFISPEETREFTAALREVIEKGVTRNARLNPRSASGEVIPTTLNASALRDADGKVIGAIGILRDMRELDKARAYSDSLIKNAPDPVFVSDLEGKIQQANDAVYELLGFRPDEVLEQSLSRFISPEETREFLAALSEVIEKGVTRNARLTPRTASGEVIPTTLNASALRDSDGKVIGAIGILRDMRELDKVRAYADNLIKNAPDPVFVSDLEGKIQQANDAVYELLGFRPDEVLEQSLSRFISPEETREFTAALREVIEKGVIRNTRLNPRSASGEVIPTSLNASALRDSDGKVIGAIGILRDMRELDKARAYSDNLIKNAPDPVFVSDLEGKIQQANDAVYELLGFRPDEVLEQSLSRFISPEETREFLAALREVIEKGVTRNARLTPRTASGEVIPTTLNASALRDSDGKVIGAIGILRDMRAYEKVLHDLEESKSELQEKILDLEKFEEVVVGRELKMIALEKEIENLKQELEKYRSQGLHRESDRGHTRWT</sequence>
<dbReference type="InterPro" id="IPR013767">
    <property type="entry name" value="PAS_fold"/>
</dbReference>
<dbReference type="Gene3D" id="3.30.450.20">
    <property type="entry name" value="PAS domain"/>
    <property type="match status" value="4"/>
</dbReference>
<feature type="region of interest" description="Disordered" evidence="2">
    <location>
        <begin position="1"/>
        <end position="25"/>
    </location>
</feature>
<feature type="domain" description="PAS" evidence="3">
    <location>
        <begin position="34"/>
        <end position="97"/>
    </location>
</feature>
<dbReference type="SMART" id="SM00086">
    <property type="entry name" value="PAC"/>
    <property type="match status" value="4"/>
</dbReference>
<dbReference type="EMBL" id="AP019376">
    <property type="protein sequence ID" value="BBH91073.1"/>
    <property type="molecule type" value="Genomic_DNA"/>
</dbReference>
<dbReference type="InterPro" id="IPR000014">
    <property type="entry name" value="PAS"/>
</dbReference>
<feature type="domain" description="PAC" evidence="4">
    <location>
        <begin position="100"/>
        <end position="152"/>
    </location>
</feature>
<feature type="domain" description="PAS" evidence="3">
    <location>
        <begin position="384"/>
        <end position="454"/>
    </location>
</feature>
<feature type="domain" description="PAS" evidence="3">
    <location>
        <begin position="265"/>
        <end position="335"/>
    </location>
</feature>
<dbReference type="InterPro" id="IPR000700">
    <property type="entry name" value="PAS-assoc_C"/>
</dbReference>
<dbReference type="Pfam" id="PF00989">
    <property type="entry name" value="PAS"/>
    <property type="match status" value="4"/>
</dbReference>
<feature type="domain" description="PAS" evidence="3">
    <location>
        <begin position="146"/>
        <end position="216"/>
    </location>
</feature>
<dbReference type="AlphaFoldDB" id="A0A455SRN0"/>
<dbReference type="PANTHER" id="PTHR44757:SF2">
    <property type="entry name" value="BIOFILM ARCHITECTURE MAINTENANCE PROTEIN MBAA"/>
    <property type="match status" value="1"/>
</dbReference>
<feature type="compositionally biased region" description="Polar residues" evidence="2">
    <location>
        <begin position="1"/>
        <end position="13"/>
    </location>
</feature>
<feature type="domain" description="PAC" evidence="4">
    <location>
        <begin position="338"/>
        <end position="390"/>
    </location>
</feature>
<dbReference type="CDD" id="cd00130">
    <property type="entry name" value="PAS"/>
    <property type="match status" value="4"/>
</dbReference>
<proteinExistence type="predicted"/>
<evidence type="ECO:0008006" key="6">
    <source>
        <dbReference type="Google" id="ProtNLM"/>
    </source>
</evidence>
<gene>
    <name evidence="5" type="ORF">KTC_58240</name>
</gene>
<evidence type="ECO:0000256" key="2">
    <source>
        <dbReference type="SAM" id="MobiDB-lite"/>
    </source>
</evidence>
<dbReference type="InterPro" id="IPR001610">
    <property type="entry name" value="PAC"/>
</dbReference>
<name>A0A455SRN0_9CHLR</name>
<organism evidence="5">
    <name type="scientific">Thermosporothrix sp. COM3</name>
    <dbReference type="NCBI Taxonomy" id="2490863"/>
    <lineage>
        <taxon>Bacteria</taxon>
        <taxon>Bacillati</taxon>
        <taxon>Chloroflexota</taxon>
        <taxon>Ktedonobacteria</taxon>
        <taxon>Ktedonobacterales</taxon>
        <taxon>Thermosporotrichaceae</taxon>
        <taxon>Thermosporothrix</taxon>
    </lineage>
</organism>
<evidence type="ECO:0000313" key="5">
    <source>
        <dbReference type="EMBL" id="BBH91073.1"/>
    </source>
</evidence>
<reference evidence="5" key="1">
    <citation type="submission" date="2018-12" db="EMBL/GenBank/DDBJ databases">
        <title>Novel natural products biosynthetic potential of the class Ktedonobacteria.</title>
        <authorList>
            <person name="Zheng Y."/>
            <person name="Saitou A."/>
            <person name="Wang C.M."/>
            <person name="Toyoda A."/>
            <person name="Minakuchi Y."/>
            <person name="Sekiguchi Y."/>
            <person name="Ueda K."/>
            <person name="Takano H."/>
            <person name="Sakai Y."/>
            <person name="Yokota A."/>
            <person name="Yabe S."/>
        </authorList>
    </citation>
    <scope>NUCLEOTIDE SEQUENCE</scope>
    <source>
        <strain evidence="5">COM3</strain>
    </source>
</reference>
<dbReference type="PROSITE" id="PS50112">
    <property type="entry name" value="PAS"/>
    <property type="match status" value="4"/>
</dbReference>
<dbReference type="SMART" id="SM00091">
    <property type="entry name" value="PAS"/>
    <property type="match status" value="4"/>
</dbReference>
<dbReference type="PANTHER" id="PTHR44757">
    <property type="entry name" value="DIGUANYLATE CYCLASE DGCP"/>
    <property type="match status" value="1"/>
</dbReference>
<dbReference type="InterPro" id="IPR035965">
    <property type="entry name" value="PAS-like_dom_sf"/>
</dbReference>
<dbReference type="GO" id="GO:0006355">
    <property type="term" value="P:regulation of DNA-templated transcription"/>
    <property type="evidence" value="ECO:0007669"/>
    <property type="project" value="InterPro"/>
</dbReference>
<dbReference type="PROSITE" id="PS50113">
    <property type="entry name" value="PAC"/>
    <property type="match status" value="4"/>
</dbReference>
<feature type="coiled-coil region" evidence="1">
    <location>
        <begin position="497"/>
        <end position="555"/>
    </location>
</feature>
<dbReference type="NCBIfam" id="TIGR00229">
    <property type="entry name" value="sensory_box"/>
    <property type="match status" value="4"/>
</dbReference>
<feature type="domain" description="PAC" evidence="4">
    <location>
        <begin position="455"/>
        <end position="509"/>
    </location>
</feature>
<protein>
    <recommendedName>
        <fullName evidence="6">Histidine kinase</fullName>
    </recommendedName>
</protein>